<protein>
    <submittedName>
        <fullName evidence="2">Uncharacterized protein</fullName>
    </submittedName>
</protein>
<reference evidence="2" key="1">
    <citation type="submission" date="2021-01" db="EMBL/GenBank/DDBJ databases">
        <authorList>
            <person name="Corre E."/>
            <person name="Pelletier E."/>
            <person name="Niang G."/>
            <person name="Scheremetjew M."/>
            <person name="Finn R."/>
            <person name="Kale V."/>
            <person name="Holt S."/>
            <person name="Cochrane G."/>
            <person name="Meng A."/>
            <person name="Brown T."/>
            <person name="Cohen L."/>
        </authorList>
    </citation>
    <scope>NUCLEOTIDE SEQUENCE</scope>
    <source>
        <strain evidence="2">CT5</strain>
    </source>
</reference>
<dbReference type="AlphaFoldDB" id="A0A7S3KBQ6"/>
<name>A0A7S3KBQ6_EUPCR</name>
<dbReference type="EMBL" id="HBIK01007341">
    <property type="protein sequence ID" value="CAE0378492.1"/>
    <property type="molecule type" value="Transcribed_RNA"/>
</dbReference>
<evidence type="ECO:0000313" key="2">
    <source>
        <dbReference type="EMBL" id="CAE0378493.1"/>
    </source>
</evidence>
<accession>A0A7S3KBQ6</accession>
<gene>
    <name evidence="1" type="ORF">ECRA1380_LOCUS3451</name>
    <name evidence="2" type="ORF">ECRA1380_LOCUS3452</name>
</gene>
<organism evidence="2">
    <name type="scientific">Euplotes crassus</name>
    <dbReference type="NCBI Taxonomy" id="5936"/>
    <lineage>
        <taxon>Eukaryota</taxon>
        <taxon>Sar</taxon>
        <taxon>Alveolata</taxon>
        <taxon>Ciliophora</taxon>
        <taxon>Intramacronucleata</taxon>
        <taxon>Spirotrichea</taxon>
        <taxon>Hypotrichia</taxon>
        <taxon>Euplotida</taxon>
        <taxon>Euplotidae</taxon>
        <taxon>Moneuplotes</taxon>
    </lineage>
</organism>
<proteinExistence type="predicted"/>
<sequence>MSNLYEIGLRHHKMTQEYENKKLRARLDFEAGKNNYEQNKLKEKIQTLKDQQIEKNFCNLSKKLEEKQRFRNTIMKRDFAESAKNDLTAFLKRKDDNFRAYSMDKTNLNQTMNERKQLMDDQITLSAYVQHNDRKNRFLARNNL</sequence>
<dbReference type="EMBL" id="HBIK01007342">
    <property type="protein sequence ID" value="CAE0378493.1"/>
    <property type="molecule type" value="Transcribed_RNA"/>
</dbReference>
<evidence type="ECO:0000313" key="1">
    <source>
        <dbReference type="EMBL" id="CAE0378492.1"/>
    </source>
</evidence>